<keyword evidence="2" id="KW-1185">Reference proteome</keyword>
<protein>
    <submittedName>
        <fullName evidence="1">Uncharacterized protein</fullName>
    </submittedName>
</protein>
<name>A0ACC1JPQ3_9FUNG</name>
<feature type="non-terminal residue" evidence="1">
    <location>
        <position position="1"/>
    </location>
</feature>
<dbReference type="Proteomes" id="UP001140234">
    <property type="component" value="Unassembled WGS sequence"/>
</dbReference>
<evidence type="ECO:0000313" key="2">
    <source>
        <dbReference type="Proteomes" id="UP001140234"/>
    </source>
</evidence>
<accession>A0ACC1JPQ3</accession>
<dbReference type="EMBL" id="JANBUJ010002187">
    <property type="protein sequence ID" value="KAJ2764903.1"/>
    <property type="molecule type" value="Genomic_DNA"/>
</dbReference>
<evidence type="ECO:0000313" key="1">
    <source>
        <dbReference type="EMBL" id="KAJ2764903.1"/>
    </source>
</evidence>
<organism evidence="1 2">
    <name type="scientific">Coemansia nantahalensis</name>
    <dbReference type="NCBI Taxonomy" id="2789366"/>
    <lineage>
        <taxon>Eukaryota</taxon>
        <taxon>Fungi</taxon>
        <taxon>Fungi incertae sedis</taxon>
        <taxon>Zoopagomycota</taxon>
        <taxon>Kickxellomycotina</taxon>
        <taxon>Kickxellomycetes</taxon>
        <taxon>Kickxellales</taxon>
        <taxon>Kickxellaceae</taxon>
        <taxon>Coemansia</taxon>
    </lineage>
</organism>
<comment type="caution">
    <text evidence="1">The sequence shown here is derived from an EMBL/GenBank/DDBJ whole genome shotgun (WGS) entry which is preliminary data.</text>
</comment>
<gene>
    <name evidence="1" type="ORF">IWQ57_004991</name>
</gene>
<sequence length="296" mass="29456">PRDLHPEPGHAGPAVAPSGSAGRDWGGRAPGDCGGGAPGDCSRRRSGERAWGSADSSGVGGAQGHALPAADPEPRRWQHCAAAGNRSGAKAAAHAVRAALAAAAGLAAEGAGAARRPGSSGGGHHQRAQNAAAGEQPDARRAAAHAGIRGGGGGGEARDADGQAEARGADDPDGRAAGGGPGGVSDGDRGVGENGVLSVVPRRDLRPRRRRGARQRAHHGPPVRGHRPGAVLCRPARRPPVALALARADLPPGRGPRGGHRLFPRPQGQIQQHGPQHPSGLCPGLRCEGHHPAGAV</sequence>
<proteinExistence type="predicted"/>
<feature type="non-terminal residue" evidence="1">
    <location>
        <position position="296"/>
    </location>
</feature>
<reference evidence="1" key="1">
    <citation type="submission" date="2022-07" db="EMBL/GenBank/DDBJ databases">
        <title>Phylogenomic reconstructions and comparative analyses of Kickxellomycotina fungi.</title>
        <authorList>
            <person name="Reynolds N.K."/>
            <person name="Stajich J.E."/>
            <person name="Barry K."/>
            <person name="Grigoriev I.V."/>
            <person name="Crous P."/>
            <person name="Smith M.E."/>
        </authorList>
    </citation>
    <scope>NUCLEOTIDE SEQUENCE</scope>
    <source>
        <strain evidence="1">CBS 109366</strain>
    </source>
</reference>